<comment type="caution">
    <text evidence="6">The sequence shown here is derived from an EMBL/GenBank/DDBJ whole genome shotgun (WGS) entry which is preliminary data.</text>
</comment>
<evidence type="ECO:0000256" key="2">
    <source>
        <dbReference type="ARBA" id="ARBA00023082"/>
    </source>
</evidence>
<evidence type="ECO:0000256" key="4">
    <source>
        <dbReference type="ARBA" id="ARBA00023163"/>
    </source>
</evidence>
<keyword evidence="1" id="KW-0805">Transcription regulation</keyword>
<dbReference type="PANTHER" id="PTHR43133:SF8">
    <property type="entry name" value="RNA POLYMERASE SIGMA FACTOR HI_1459-RELATED"/>
    <property type="match status" value="1"/>
</dbReference>
<dbReference type="InterPro" id="IPR039425">
    <property type="entry name" value="RNA_pol_sigma-70-like"/>
</dbReference>
<organism evidence="6 7">
    <name type="scientific">Hydrobacter penzbergensis</name>
    <dbReference type="NCBI Taxonomy" id="1235997"/>
    <lineage>
        <taxon>Bacteria</taxon>
        <taxon>Pseudomonadati</taxon>
        <taxon>Bacteroidota</taxon>
        <taxon>Chitinophagia</taxon>
        <taxon>Chitinophagales</taxon>
        <taxon>Chitinophagaceae</taxon>
        <taxon>Hydrobacter</taxon>
    </lineage>
</organism>
<accession>A0A8X8LDK3</accession>
<feature type="domain" description="RNA polymerase sigma factor 70 region 4 type 2" evidence="5">
    <location>
        <begin position="142"/>
        <end position="193"/>
    </location>
</feature>
<dbReference type="GO" id="GO:0003677">
    <property type="term" value="F:DNA binding"/>
    <property type="evidence" value="ECO:0007669"/>
    <property type="project" value="UniProtKB-KW"/>
</dbReference>
<dbReference type="EMBL" id="FNNO01000001">
    <property type="protein sequence ID" value="SDW16932.1"/>
    <property type="molecule type" value="Genomic_DNA"/>
</dbReference>
<evidence type="ECO:0000259" key="5">
    <source>
        <dbReference type="Pfam" id="PF08281"/>
    </source>
</evidence>
<dbReference type="Gene3D" id="1.10.10.10">
    <property type="entry name" value="Winged helix-like DNA-binding domain superfamily/Winged helix DNA-binding domain"/>
    <property type="match status" value="1"/>
</dbReference>
<gene>
    <name evidence="6" type="ORF">SAMN05444410_101405</name>
</gene>
<dbReference type="Pfam" id="PF08281">
    <property type="entry name" value="Sigma70_r4_2"/>
    <property type="match status" value="1"/>
</dbReference>
<dbReference type="Proteomes" id="UP000198711">
    <property type="component" value="Unassembled WGS sequence"/>
</dbReference>
<reference evidence="6 7" key="1">
    <citation type="submission" date="2016-10" db="EMBL/GenBank/DDBJ databases">
        <authorList>
            <person name="Varghese N."/>
            <person name="Submissions S."/>
        </authorList>
    </citation>
    <scope>NUCLEOTIDE SEQUENCE [LARGE SCALE GENOMIC DNA]</scope>
    <source>
        <strain evidence="6 7">DSM 25353</strain>
    </source>
</reference>
<evidence type="ECO:0000313" key="6">
    <source>
        <dbReference type="EMBL" id="SDW16932.1"/>
    </source>
</evidence>
<dbReference type="RefSeq" id="WP_092721550.1">
    <property type="nucleotide sequence ID" value="NZ_FNNO01000001.1"/>
</dbReference>
<dbReference type="InterPro" id="IPR014284">
    <property type="entry name" value="RNA_pol_sigma-70_dom"/>
</dbReference>
<evidence type="ECO:0000256" key="3">
    <source>
        <dbReference type="ARBA" id="ARBA00023125"/>
    </source>
</evidence>
<dbReference type="Gene3D" id="1.10.1740.10">
    <property type="match status" value="1"/>
</dbReference>
<dbReference type="SUPFAM" id="SSF88659">
    <property type="entry name" value="Sigma3 and sigma4 domains of RNA polymerase sigma factors"/>
    <property type="match status" value="1"/>
</dbReference>
<evidence type="ECO:0000313" key="7">
    <source>
        <dbReference type="Proteomes" id="UP000198711"/>
    </source>
</evidence>
<dbReference type="AlphaFoldDB" id="A0A8X8LDK3"/>
<dbReference type="PANTHER" id="PTHR43133">
    <property type="entry name" value="RNA POLYMERASE ECF-TYPE SIGMA FACTO"/>
    <property type="match status" value="1"/>
</dbReference>
<dbReference type="InterPro" id="IPR013324">
    <property type="entry name" value="RNA_pol_sigma_r3/r4-like"/>
</dbReference>
<keyword evidence="2" id="KW-0731">Sigma factor</keyword>
<dbReference type="InterPro" id="IPR013249">
    <property type="entry name" value="RNA_pol_sigma70_r4_t2"/>
</dbReference>
<proteinExistence type="predicted"/>
<dbReference type="NCBIfam" id="TIGR02937">
    <property type="entry name" value="sigma70-ECF"/>
    <property type="match status" value="1"/>
</dbReference>
<keyword evidence="7" id="KW-1185">Reference proteome</keyword>
<keyword evidence="4" id="KW-0804">Transcription</keyword>
<name>A0A8X8LDK3_9BACT</name>
<dbReference type="InterPro" id="IPR036388">
    <property type="entry name" value="WH-like_DNA-bd_sf"/>
</dbReference>
<sequence>MTYTEIISQIDQKDRKGWETLYLLYGKKFYGFAVDNWKFNEDEAWEIVYQTLQTIILKIGEYEIQSQRHFDNLIFKIFINFLRQQYRKNKTISQDFKVLSFSEMEMNSEDDDLNVDELKNPFSKEFFLDYTDSEETENPKLKELQLALSKLEPVEKDLLLLKANGFSYEQIADMLKIENNQLKVKHHRAKKKLIKLLQTTQITNDGK</sequence>
<protein>
    <submittedName>
        <fullName evidence="6">RNA polymerase sigma-70 factor, ECF subfamily</fullName>
    </submittedName>
</protein>
<keyword evidence="3" id="KW-0238">DNA-binding</keyword>
<evidence type="ECO:0000256" key="1">
    <source>
        <dbReference type="ARBA" id="ARBA00023015"/>
    </source>
</evidence>
<dbReference type="GO" id="GO:0006352">
    <property type="term" value="P:DNA-templated transcription initiation"/>
    <property type="evidence" value="ECO:0007669"/>
    <property type="project" value="InterPro"/>
</dbReference>
<dbReference type="GO" id="GO:0016987">
    <property type="term" value="F:sigma factor activity"/>
    <property type="evidence" value="ECO:0007669"/>
    <property type="project" value="UniProtKB-KW"/>
</dbReference>